<dbReference type="EMBL" id="ACZV01000005">
    <property type="protein sequence ID" value="EEX93167.1"/>
    <property type="molecule type" value="Genomic_DNA"/>
</dbReference>
<gene>
    <name evidence="5" type="ORF">VIA_003814</name>
    <name evidence="6" type="ORF">VIOR3934_02253</name>
</gene>
<evidence type="ECO:0000313" key="6">
    <source>
        <dbReference type="EMBL" id="EGU51947.1"/>
    </source>
</evidence>
<evidence type="ECO:0000256" key="4">
    <source>
        <dbReference type="PIRSR" id="PIRSR005902-1"/>
    </source>
</evidence>
<dbReference type="InterPro" id="IPR015991">
    <property type="entry name" value="TatD/YcfH-like"/>
</dbReference>
<dbReference type="SUPFAM" id="SSF51556">
    <property type="entry name" value="Metallo-dependent hydrolases"/>
    <property type="match status" value="1"/>
</dbReference>
<dbReference type="RefSeq" id="WP_004415403.1">
    <property type="nucleotide sequence ID" value="NZ_ACZV01000005.1"/>
</dbReference>
<feature type="binding site" evidence="4">
    <location>
        <position position="130"/>
    </location>
    <ligand>
        <name>a divalent metal cation</name>
        <dbReference type="ChEBI" id="CHEBI:60240"/>
        <label>2</label>
    </ligand>
</feature>
<dbReference type="FunFam" id="3.20.20.140:FF:000005">
    <property type="entry name" value="TatD family hydrolase"/>
    <property type="match status" value="1"/>
</dbReference>
<dbReference type="PANTHER" id="PTHR46124">
    <property type="entry name" value="D-AMINOACYL-TRNA DEACYLASE"/>
    <property type="match status" value="1"/>
</dbReference>
<dbReference type="GO" id="GO:0046872">
    <property type="term" value="F:metal ion binding"/>
    <property type="evidence" value="ECO:0007669"/>
    <property type="project" value="UniProtKB-KW"/>
</dbReference>
<dbReference type="eggNOG" id="COG0084">
    <property type="taxonomic scope" value="Bacteria"/>
</dbReference>
<sequence length="257" mass="28816">MRLFDTHCHFDFDIFQGDFDAQLKSANAQGVSRFVVPSIGSSNWAQVQQMAAEHASIYFALGIHPYFLHQQSIDELPTLKELLNQRGNQCVAVGECGLDAMVEVDMVLQEKVFIEQVALATYYQLPLILHCRKTHNRMVQILKQERFQYGGILHGFSGSYQQAMQFIELGFYIGVGGVITYPRANKTRQAIVSLPIEKLVLETDSPDMPLNGYQGKPNHPKMIGEILACLASLKGMSRQTIAEIVWKNSNSAFGICE</sequence>
<accession>C9QMQ5</accession>
<comment type="caution">
    <text evidence="6">The sequence shown here is derived from an EMBL/GenBank/DDBJ whole genome shotgun (WGS) entry which is preliminary data.</text>
</comment>
<evidence type="ECO:0000256" key="2">
    <source>
        <dbReference type="ARBA" id="ARBA00022723"/>
    </source>
</evidence>
<keyword evidence="2 4" id="KW-0479">Metal-binding</keyword>
<feature type="binding site" evidence="4">
    <location>
        <position position="154"/>
    </location>
    <ligand>
        <name>a divalent metal cation</name>
        <dbReference type="ChEBI" id="CHEBI:60240"/>
        <label>2</label>
    </ligand>
</feature>
<reference evidence="6 7" key="3">
    <citation type="journal article" date="2012" name="Int. J. Syst. Evol. Microbiol.">
        <title>Vibrio caribbeanicus sp. nov., isolated from the marine sponge Scleritoderma cyanea.</title>
        <authorList>
            <person name="Hoffmann M."/>
            <person name="Monday S.R."/>
            <person name="Allard M.W."/>
            <person name="Strain E.A."/>
            <person name="Whittaker P."/>
            <person name="Naum M."/>
            <person name="McCarthy P.J."/>
            <person name="Lopez J.V."/>
            <person name="Fischer M."/>
            <person name="Brown E.W."/>
        </authorList>
    </citation>
    <scope>NUCLEOTIDE SEQUENCE [LARGE SCALE GENOMIC DNA]</scope>
    <source>
        <strain evidence="6">CIP 102891</strain>
        <strain evidence="7">CIP 102891 / ATCC 33934</strain>
    </source>
</reference>
<dbReference type="NCBIfam" id="TIGR00010">
    <property type="entry name" value="YchF/TatD family DNA exonuclease"/>
    <property type="match status" value="1"/>
</dbReference>
<dbReference type="InterPro" id="IPR032466">
    <property type="entry name" value="Metal_Hydrolase"/>
</dbReference>
<keyword evidence="8" id="KW-1185">Reference proteome</keyword>
<reference evidence="6" key="2">
    <citation type="submission" date="2011-08" db="EMBL/GenBank/DDBJ databases">
        <authorList>
            <person name="Hoffman M."/>
            <person name="Strain E.A."/>
            <person name="Brown E."/>
            <person name="Allard M.W."/>
        </authorList>
    </citation>
    <scope>NUCLEOTIDE SEQUENCE</scope>
    <source>
        <strain evidence="6">CIP 102891</strain>
    </source>
</reference>
<protein>
    <submittedName>
        <fullName evidence="5">Deoxyribonuclease YjjV</fullName>
    </submittedName>
</protein>
<dbReference type="PATRIC" id="fig|675816.5.peg.1180"/>
<dbReference type="PIRSF" id="PIRSF005902">
    <property type="entry name" value="DNase_TatD"/>
    <property type="match status" value="1"/>
</dbReference>
<dbReference type="OrthoDB" id="9810005at2"/>
<evidence type="ECO:0000313" key="7">
    <source>
        <dbReference type="Proteomes" id="UP000002817"/>
    </source>
</evidence>
<evidence type="ECO:0000256" key="1">
    <source>
        <dbReference type="ARBA" id="ARBA00009275"/>
    </source>
</evidence>
<reference evidence="5 8" key="1">
    <citation type="submission" date="2009-10" db="EMBL/GenBank/DDBJ databases">
        <authorList>
            <consortium name="Los Alamos National Laboratory (LANL)"/>
            <consortium name="National Microbial Pathogen Data Resource (NMPDR)"/>
            <person name="Munk A.C."/>
            <person name="Chertkov O."/>
            <person name="Tapia R."/>
            <person name="Green L."/>
            <person name="Rogers Y."/>
            <person name="Detter J.C."/>
            <person name="Bruce D."/>
            <person name="Brettin T.S."/>
            <person name="Colwell R.R."/>
            <person name="Huq A."/>
            <person name="Grim C.J."/>
            <person name="Hasan N.A."/>
            <person name="Bartels D."/>
            <person name="Vonstein V."/>
        </authorList>
    </citation>
    <scope>NUCLEOTIDE SEQUENCE [LARGE SCALE GENOMIC DNA]</scope>
    <source>
        <strain evidence="5 8">CIP 102891</strain>
    </source>
</reference>
<dbReference type="Proteomes" id="UP000003515">
    <property type="component" value="Unassembled WGS sequence"/>
</dbReference>
<dbReference type="Pfam" id="PF01026">
    <property type="entry name" value="TatD_DNase"/>
    <property type="match status" value="1"/>
</dbReference>
<evidence type="ECO:0000313" key="5">
    <source>
        <dbReference type="EMBL" id="EEX93167.1"/>
    </source>
</evidence>
<feature type="binding site" evidence="4">
    <location>
        <position position="204"/>
    </location>
    <ligand>
        <name>a divalent metal cation</name>
        <dbReference type="ChEBI" id="CHEBI:60240"/>
        <label>1</label>
    </ligand>
</feature>
<dbReference type="Gene3D" id="3.20.20.140">
    <property type="entry name" value="Metal-dependent hydrolases"/>
    <property type="match status" value="1"/>
</dbReference>
<dbReference type="EMBL" id="AFWH01000015">
    <property type="protein sequence ID" value="EGU51947.1"/>
    <property type="molecule type" value="Genomic_DNA"/>
</dbReference>
<dbReference type="STRING" id="675816.VIA_003814"/>
<comment type="similarity">
    <text evidence="1">Belongs to the metallo-dependent hydrolases superfamily. TatD-type hydrolase family.</text>
</comment>
<name>C9QMQ5_VIBOR</name>
<evidence type="ECO:0000256" key="3">
    <source>
        <dbReference type="ARBA" id="ARBA00022801"/>
    </source>
</evidence>
<feature type="binding site" evidence="4">
    <location>
        <position position="95"/>
    </location>
    <ligand>
        <name>a divalent metal cation</name>
        <dbReference type="ChEBI" id="CHEBI:60240"/>
        <label>1</label>
    </ligand>
</feature>
<dbReference type="InterPro" id="IPR001130">
    <property type="entry name" value="TatD-like"/>
</dbReference>
<dbReference type="PANTHER" id="PTHR46124:SF3">
    <property type="entry name" value="HYDROLASE"/>
    <property type="match status" value="1"/>
</dbReference>
<dbReference type="Proteomes" id="UP000002817">
    <property type="component" value="Unassembled WGS sequence"/>
</dbReference>
<keyword evidence="3" id="KW-0378">Hydrolase</keyword>
<dbReference type="GO" id="GO:0005829">
    <property type="term" value="C:cytosol"/>
    <property type="evidence" value="ECO:0007669"/>
    <property type="project" value="TreeGrafter"/>
</dbReference>
<dbReference type="PROSITE" id="PS01091">
    <property type="entry name" value="TATD_3"/>
    <property type="match status" value="1"/>
</dbReference>
<dbReference type="AlphaFoldDB" id="C9QMQ5"/>
<feature type="binding site" evidence="4">
    <location>
        <position position="9"/>
    </location>
    <ligand>
        <name>a divalent metal cation</name>
        <dbReference type="ChEBI" id="CHEBI:60240"/>
        <label>1</label>
    </ligand>
</feature>
<dbReference type="GO" id="GO:0004536">
    <property type="term" value="F:DNA nuclease activity"/>
    <property type="evidence" value="ECO:0007669"/>
    <property type="project" value="InterPro"/>
</dbReference>
<evidence type="ECO:0000313" key="8">
    <source>
        <dbReference type="Proteomes" id="UP000003515"/>
    </source>
</evidence>
<dbReference type="PROSITE" id="PS01137">
    <property type="entry name" value="TATD_1"/>
    <property type="match status" value="1"/>
</dbReference>
<dbReference type="InterPro" id="IPR018228">
    <property type="entry name" value="DNase_TatD-rel_CS"/>
</dbReference>
<organism evidence="6 7">
    <name type="scientific">Vibrio orientalis CIP 102891 = ATCC 33934</name>
    <dbReference type="NCBI Taxonomy" id="675816"/>
    <lineage>
        <taxon>Bacteria</taxon>
        <taxon>Pseudomonadati</taxon>
        <taxon>Pseudomonadota</taxon>
        <taxon>Gammaproteobacteria</taxon>
        <taxon>Vibrionales</taxon>
        <taxon>Vibrionaceae</taxon>
        <taxon>Vibrio</taxon>
        <taxon>Vibrio oreintalis group</taxon>
    </lineage>
</organism>
<proteinExistence type="inferred from homology"/>
<dbReference type="GO" id="GO:0016788">
    <property type="term" value="F:hydrolase activity, acting on ester bonds"/>
    <property type="evidence" value="ECO:0007669"/>
    <property type="project" value="InterPro"/>
</dbReference>
<feature type="binding site" evidence="4">
    <location>
        <position position="7"/>
    </location>
    <ligand>
        <name>a divalent metal cation</name>
        <dbReference type="ChEBI" id="CHEBI:60240"/>
        <label>1</label>
    </ligand>
</feature>
<dbReference type="CDD" id="cd01310">
    <property type="entry name" value="TatD_DNAse"/>
    <property type="match status" value="1"/>
</dbReference>